<dbReference type="Gene3D" id="1.10.10.10">
    <property type="entry name" value="Winged helix-like DNA-binding domain superfamily/Winged helix DNA-binding domain"/>
    <property type="match status" value="1"/>
</dbReference>
<dbReference type="Gene3D" id="3.40.1410.10">
    <property type="entry name" value="Chorismate lyase-like"/>
    <property type="match status" value="1"/>
</dbReference>
<dbReference type="Pfam" id="PF00392">
    <property type="entry name" value="GntR"/>
    <property type="match status" value="1"/>
</dbReference>
<dbReference type="InterPro" id="IPR028978">
    <property type="entry name" value="Chorismate_lyase_/UTRA_dom_sf"/>
</dbReference>
<evidence type="ECO:0000259" key="4">
    <source>
        <dbReference type="PROSITE" id="PS50949"/>
    </source>
</evidence>
<evidence type="ECO:0000313" key="5">
    <source>
        <dbReference type="EMBL" id="KRL55723.1"/>
    </source>
</evidence>
<proteinExistence type="predicted"/>
<dbReference type="InterPro" id="IPR011663">
    <property type="entry name" value="UTRA"/>
</dbReference>
<evidence type="ECO:0000256" key="1">
    <source>
        <dbReference type="ARBA" id="ARBA00023015"/>
    </source>
</evidence>
<feature type="domain" description="HTH gntR-type" evidence="4">
    <location>
        <begin position="1"/>
        <end position="65"/>
    </location>
</feature>
<dbReference type="InterPro" id="IPR036388">
    <property type="entry name" value="WH-like_DNA-bd_sf"/>
</dbReference>
<evidence type="ECO:0000256" key="3">
    <source>
        <dbReference type="ARBA" id="ARBA00023163"/>
    </source>
</evidence>
<protein>
    <submittedName>
        <fullName evidence="5">Transcription regulator</fullName>
    </submittedName>
</protein>
<dbReference type="SMART" id="SM00866">
    <property type="entry name" value="UTRA"/>
    <property type="match status" value="1"/>
</dbReference>
<keyword evidence="2" id="KW-0238">DNA-binding</keyword>
<dbReference type="OrthoDB" id="9816541at2"/>
<accession>A0A0R1RQU1</accession>
<dbReference type="PATRIC" id="fig|1423778.4.peg.1362"/>
<dbReference type="STRING" id="1423778.FC70_GL001327"/>
<dbReference type="InterPro" id="IPR036390">
    <property type="entry name" value="WH_DNA-bd_sf"/>
</dbReference>
<dbReference type="AlphaFoldDB" id="A0A0R1RQU1"/>
<dbReference type="GO" id="GO:0003700">
    <property type="term" value="F:DNA-binding transcription factor activity"/>
    <property type="evidence" value="ECO:0007669"/>
    <property type="project" value="InterPro"/>
</dbReference>
<dbReference type="SUPFAM" id="SSF46785">
    <property type="entry name" value="Winged helix' DNA-binding domain"/>
    <property type="match status" value="1"/>
</dbReference>
<dbReference type="Pfam" id="PF07702">
    <property type="entry name" value="UTRA"/>
    <property type="match status" value="1"/>
</dbReference>
<name>A0A0R1RQU1_9LACO</name>
<dbReference type="PANTHER" id="PTHR44846:SF4">
    <property type="entry name" value="HTH GNTR-TYPE DOMAIN-CONTAINING PROTEIN"/>
    <property type="match status" value="1"/>
</dbReference>
<evidence type="ECO:0000256" key="2">
    <source>
        <dbReference type="ARBA" id="ARBA00023125"/>
    </source>
</evidence>
<reference evidence="5 6" key="1">
    <citation type="journal article" date="2015" name="Genome Announc.">
        <title>Expanding the biotechnology potential of lactobacilli through comparative genomics of 213 strains and associated genera.</title>
        <authorList>
            <person name="Sun Z."/>
            <person name="Harris H.M."/>
            <person name="McCann A."/>
            <person name="Guo C."/>
            <person name="Argimon S."/>
            <person name="Zhang W."/>
            <person name="Yang X."/>
            <person name="Jeffery I.B."/>
            <person name="Cooney J.C."/>
            <person name="Kagawa T.F."/>
            <person name="Liu W."/>
            <person name="Song Y."/>
            <person name="Salvetti E."/>
            <person name="Wrobel A."/>
            <person name="Rasinkangas P."/>
            <person name="Parkhill J."/>
            <person name="Rea M.C."/>
            <person name="O'Sullivan O."/>
            <person name="Ritari J."/>
            <person name="Douillard F.P."/>
            <person name="Paul Ross R."/>
            <person name="Yang R."/>
            <person name="Briner A.E."/>
            <person name="Felis G.E."/>
            <person name="de Vos W.M."/>
            <person name="Barrangou R."/>
            <person name="Klaenhammer T.R."/>
            <person name="Caufield P.W."/>
            <person name="Cui Y."/>
            <person name="Zhang H."/>
            <person name="O'Toole P.W."/>
        </authorList>
    </citation>
    <scope>NUCLEOTIDE SEQUENCE [LARGE SCALE GENOMIC DNA]</scope>
    <source>
        <strain evidence="5 6">DSM 15707</strain>
    </source>
</reference>
<dbReference type="PANTHER" id="PTHR44846">
    <property type="entry name" value="MANNOSYL-D-GLYCERATE TRANSPORT/METABOLISM SYSTEM REPRESSOR MNGR-RELATED"/>
    <property type="match status" value="1"/>
</dbReference>
<dbReference type="KEGG" id="lol:LACOL_1700"/>
<keyword evidence="3" id="KW-0804">Transcription</keyword>
<organism evidence="5 6">
    <name type="scientific">Paucilactobacillus oligofermentans DSM 15707 = LMG 22743</name>
    <dbReference type="NCBI Taxonomy" id="1423778"/>
    <lineage>
        <taxon>Bacteria</taxon>
        <taxon>Bacillati</taxon>
        <taxon>Bacillota</taxon>
        <taxon>Bacilli</taxon>
        <taxon>Lactobacillales</taxon>
        <taxon>Lactobacillaceae</taxon>
        <taxon>Paucilactobacillus</taxon>
    </lineage>
</organism>
<dbReference type="GO" id="GO:0045892">
    <property type="term" value="P:negative regulation of DNA-templated transcription"/>
    <property type="evidence" value="ECO:0007669"/>
    <property type="project" value="TreeGrafter"/>
</dbReference>
<dbReference type="InterPro" id="IPR000524">
    <property type="entry name" value="Tscrpt_reg_HTH_GntR"/>
</dbReference>
<dbReference type="Proteomes" id="UP000051697">
    <property type="component" value="Unassembled WGS sequence"/>
</dbReference>
<keyword evidence="1" id="KW-0805">Transcription regulation</keyword>
<dbReference type="InterPro" id="IPR050679">
    <property type="entry name" value="Bact_HTH_transcr_reg"/>
</dbReference>
<dbReference type="EMBL" id="AZFE01000031">
    <property type="protein sequence ID" value="KRL55723.1"/>
    <property type="molecule type" value="Genomic_DNA"/>
</dbReference>
<dbReference type="GO" id="GO:0003677">
    <property type="term" value="F:DNA binding"/>
    <property type="evidence" value="ECO:0007669"/>
    <property type="project" value="UniProtKB-KW"/>
</dbReference>
<evidence type="ECO:0000313" key="6">
    <source>
        <dbReference type="Proteomes" id="UP000051697"/>
    </source>
</evidence>
<comment type="caution">
    <text evidence="5">The sequence shown here is derived from an EMBL/GenBank/DDBJ whole genome shotgun (WGS) entry which is preliminary data.</text>
</comment>
<dbReference type="SUPFAM" id="SSF64288">
    <property type="entry name" value="Chorismate lyase-like"/>
    <property type="match status" value="1"/>
</dbReference>
<dbReference type="CDD" id="cd07377">
    <property type="entry name" value="WHTH_GntR"/>
    <property type="match status" value="1"/>
</dbReference>
<gene>
    <name evidence="5" type="ORF">FC70_GL001327</name>
</gene>
<sequence>MYHDIAEDIIQQINNHVYTDKLPSEAKLTDHYSVSRNTVRKAIDEVCQQGLLRRIKGSGYFVNQITIDDEVPVVNLSLGAGKAMKAINANLTSKVLIFEVTTADQFQAEHLHIEIGEPLTHILRLRKLDGTNYCLEDSYYLKSQIPQITVKDAEKSIFSAIKRDYNLTVNSAENYVKVANLTEQELALTGITTTETLLALTQINYHGNNIAFVISTTKFFDRNFNLYFHSSQTFGGETK</sequence>
<keyword evidence="6" id="KW-1185">Reference proteome</keyword>
<dbReference type="RefSeq" id="WP_057890249.1">
    <property type="nucleotide sequence ID" value="NZ_AZFE01000031.1"/>
</dbReference>
<dbReference type="PRINTS" id="PR00035">
    <property type="entry name" value="HTHGNTR"/>
</dbReference>
<dbReference type="PROSITE" id="PS50949">
    <property type="entry name" value="HTH_GNTR"/>
    <property type="match status" value="1"/>
</dbReference>
<dbReference type="SMART" id="SM00345">
    <property type="entry name" value="HTH_GNTR"/>
    <property type="match status" value="1"/>
</dbReference>